<dbReference type="InterPro" id="IPR058698">
    <property type="entry name" value="CUB_metazoa"/>
</dbReference>
<evidence type="ECO:0000313" key="5">
    <source>
        <dbReference type="RefSeq" id="XP_018493803.1"/>
    </source>
</evidence>
<dbReference type="PANTHER" id="PTHR33236:SF12">
    <property type="entry name" value="CUB DOMAIN-CONTAINING PROTEIN-RELATED"/>
    <property type="match status" value="1"/>
</dbReference>
<gene>
    <name evidence="5" type="primary">LOC108863749</name>
</gene>
<dbReference type="Pfam" id="PF26080">
    <property type="entry name" value="CUB_animal"/>
    <property type="match status" value="1"/>
</dbReference>
<dbReference type="RefSeq" id="XP_018493803.1">
    <property type="nucleotide sequence ID" value="XM_018638287.1"/>
</dbReference>
<keyword evidence="2" id="KW-0732">Signal</keyword>
<name>A0AAJ7L4M4_9ACAR</name>
<evidence type="ECO:0000256" key="1">
    <source>
        <dbReference type="SAM" id="MobiDB-lite"/>
    </source>
</evidence>
<dbReference type="Proteomes" id="UP000694867">
    <property type="component" value="Unplaced"/>
</dbReference>
<sequence length="405" mass="45321">MAALFIQSSRRMELILMLIFLEYDSVSARGSYPRNYMQACEGGLGVCTTAAQCRKHAGEVVGTCPLSTCCRMSRTCDQIILQNNTYFVENPLEMRGKCDVDVHKLRYPGDICQLKLDLVEFSTIGPDPNGICSFDSFEVSGQLNAVPVICGLNSGQHFYLDVQGIPTVHLRMNLAANQTRRVWKIRVSQLPCRSGRLAPRGCLQYLEENSGIISSFNYGNPFNSSYPVISPSYEICFRDKCQLNLSKAGPFGLTAQPQTSSVTIRSLNRLNLDANCLDPQDLAWLKQKSFISVDYTRFCGDNFPDLYTSVHMVNQMSVAIYPLEYNRSEVFYPGFRLRYMLNCGRAAHEQTALVQLKAQGNAGEEEDSTEQITTTVDSNSSSTATSEPLLVFRAFQSLKDLHSRR</sequence>
<keyword evidence="4" id="KW-1185">Reference proteome</keyword>
<reference evidence="5" key="1">
    <citation type="submission" date="2025-08" db="UniProtKB">
        <authorList>
            <consortium name="RefSeq"/>
        </authorList>
    </citation>
    <scope>IDENTIFICATION</scope>
</reference>
<evidence type="ECO:0000256" key="2">
    <source>
        <dbReference type="SAM" id="SignalP"/>
    </source>
</evidence>
<accession>A0AAJ7L4M4</accession>
<dbReference type="AlphaFoldDB" id="A0AAJ7L4M4"/>
<dbReference type="GeneID" id="108863749"/>
<dbReference type="KEGG" id="goe:108863749"/>
<organism evidence="4 5">
    <name type="scientific">Galendromus occidentalis</name>
    <name type="common">western predatory mite</name>
    <dbReference type="NCBI Taxonomy" id="34638"/>
    <lineage>
        <taxon>Eukaryota</taxon>
        <taxon>Metazoa</taxon>
        <taxon>Ecdysozoa</taxon>
        <taxon>Arthropoda</taxon>
        <taxon>Chelicerata</taxon>
        <taxon>Arachnida</taxon>
        <taxon>Acari</taxon>
        <taxon>Parasitiformes</taxon>
        <taxon>Mesostigmata</taxon>
        <taxon>Gamasina</taxon>
        <taxon>Phytoseioidea</taxon>
        <taxon>Phytoseiidae</taxon>
        <taxon>Typhlodrominae</taxon>
        <taxon>Galendromus</taxon>
    </lineage>
</organism>
<evidence type="ECO:0000313" key="4">
    <source>
        <dbReference type="Proteomes" id="UP000694867"/>
    </source>
</evidence>
<feature type="chain" id="PRO_5042460644" evidence="2">
    <location>
        <begin position="29"/>
        <end position="405"/>
    </location>
</feature>
<proteinExistence type="predicted"/>
<feature type="region of interest" description="Disordered" evidence="1">
    <location>
        <begin position="359"/>
        <end position="385"/>
    </location>
</feature>
<feature type="signal peptide" evidence="2">
    <location>
        <begin position="1"/>
        <end position="28"/>
    </location>
</feature>
<protein>
    <submittedName>
        <fullName evidence="5">Uncharacterized protein LOC108863749</fullName>
    </submittedName>
</protein>
<dbReference type="PANTHER" id="PTHR33236">
    <property type="entry name" value="INTRAFLAGELLAR TRANSPORT PROTEIN 122 FAMILY PROTEIN-RELATED"/>
    <property type="match status" value="1"/>
</dbReference>
<evidence type="ECO:0000259" key="3">
    <source>
        <dbReference type="Pfam" id="PF26080"/>
    </source>
</evidence>
<feature type="domain" description="CUB" evidence="3">
    <location>
        <begin position="199"/>
        <end position="340"/>
    </location>
</feature>
<feature type="compositionally biased region" description="Polar residues" evidence="1">
    <location>
        <begin position="370"/>
        <end position="385"/>
    </location>
</feature>